<evidence type="ECO:0000256" key="1">
    <source>
        <dbReference type="SAM" id="Phobius"/>
    </source>
</evidence>
<feature type="transmembrane region" description="Helical" evidence="1">
    <location>
        <begin position="127"/>
        <end position="144"/>
    </location>
</feature>
<protein>
    <submittedName>
        <fullName evidence="2">Uncharacterized protein</fullName>
    </submittedName>
</protein>
<dbReference type="Proteomes" id="UP000709437">
    <property type="component" value="Unassembled WGS sequence"/>
</dbReference>
<keyword evidence="1" id="KW-0812">Transmembrane</keyword>
<organism evidence="2 3">
    <name type="scientific">Curtobacterium flaccumfaciens pv. flaccumfaciens</name>
    <dbReference type="NCBI Taxonomy" id="138532"/>
    <lineage>
        <taxon>Bacteria</taxon>
        <taxon>Bacillati</taxon>
        <taxon>Actinomycetota</taxon>
        <taxon>Actinomycetes</taxon>
        <taxon>Micrococcales</taxon>
        <taxon>Microbacteriaceae</taxon>
        <taxon>Curtobacterium</taxon>
    </lineage>
</organism>
<evidence type="ECO:0000313" key="3">
    <source>
        <dbReference type="Proteomes" id="UP000709437"/>
    </source>
</evidence>
<feature type="transmembrane region" description="Helical" evidence="1">
    <location>
        <begin position="72"/>
        <end position="94"/>
    </location>
</feature>
<evidence type="ECO:0000313" key="2">
    <source>
        <dbReference type="EMBL" id="MBT1542487.1"/>
    </source>
</evidence>
<proteinExistence type="predicted"/>
<gene>
    <name evidence="2" type="ORF">KK103_11995</name>
</gene>
<keyword evidence="1" id="KW-0472">Membrane</keyword>
<dbReference type="EMBL" id="JAHEWX010000015">
    <property type="protein sequence ID" value="MBT1542487.1"/>
    <property type="molecule type" value="Genomic_DNA"/>
</dbReference>
<dbReference type="AlphaFoldDB" id="A0A9Q2W4T4"/>
<dbReference type="RefSeq" id="WP_214563280.1">
    <property type="nucleotide sequence ID" value="NZ_JAHEWX010000015.1"/>
</dbReference>
<sequence>MHPIRLIKRLAAVSIWGPNGVDPSDDRVRWLLRVGLPAFDIFAIAFGIFGYLGGIPALRDSFGEGYAQSFGLMLSATALVCLCGIAFPALLWRIEFWGKCFLLGLLLLYSASVFLAGAVGGDIGRSGVGWAILAMAVVPSWRVSDIARDREVHQWK</sequence>
<feature type="transmembrane region" description="Helical" evidence="1">
    <location>
        <begin position="101"/>
        <end position="121"/>
    </location>
</feature>
<accession>A0A9Q2W4T4</accession>
<keyword evidence="1" id="KW-1133">Transmembrane helix</keyword>
<name>A0A9Q2W4T4_9MICO</name>
<feature type="transmembrane region" description="Helical" evidence="1">
    <location>
        <begin position="30"/>
        <end position="52"/>
    </location>
</feature>
<reference evidence="2" key="1">
    <citation type="submission" date="2021-05" db="EMBL/GenBank/DDBJ databases">
        <title>Whole genome sequence of Curtobacterium flaccumfaciens pv. flaccumfaciens strain CFBP 3417.</title>
        <authorList>
            <person name="Osdaghi E."/>
            <person name="Taghouti G."/>
            <person name="Portier P."/>
            <person name="Fazliarab A."/>
            <person name="Taghavi S.M."/>
            <person name="Briand M."/>
            <person name="Le-Saux M."/>
            <person name="Jacques M.-A."/>
        </authorList>
    </citation>
    <scope>NUCLEOTIDE SEQUENCE</scope>
    <source>
        <strain evidence="2">CFBP 3417</strain>
    </source>
</reference>
<comment type="caution">
    <text evidence="2">The sequence shown here is derived from an EMBL/GenBank/DDBJ whole genome shotgun (WGS) entry which is preliminary data.</text>
</comment>